<dbReference type="InterPro" id="IPR046257">
    <property type="entry name" value="DUF6290"/>
</dbReference>
<organism evidence="1 2">
    <name type="scientific">Lactiplantibacillus pentosus</name>
    <name type="common">Lactobacillus pentosus</name>
    <dbReference type="NCBI Taxonomy" id="1589"/>
    <lineage>
        <taxon>Bacteria</taxon>
        <taxon>Bacillati</taxon>
        <taxon>Bacillota</taxon>
        <taxon>Bacilli</taxon>
        <taxon>Lactobacillales</taxon>
        <taxon>Lactobacillaceae</taxon>
        <taxon>Lactiplantibacillus</taxon>
    </lineage>
</organism>
<dbReference type="Proteomes" id="UP000281061">
    <property type="component" value="Unassembled WGS sequence"/>
</dbReference>
<dbReference type="Pfam" id="PF19807">
    <property type="entry name" value="DUF6290"/>
    <property type="match status" value="1"/>
</dbReference>
<name>A0AB37RFM0_LACPE</name>
<evidence type="ECO:0000313" key="1">
    <source>
        <dbReference type="EMBL" id="RMW52767.1"/>
    </source>
</evidence>
<dbReference type="RefSeq" id="WP_122212103.1">
    <property type="nucleotide sequence ID" value="NZ_RDCH01000078.1"/>
</dbReference>
<evidence type="ECO:0000313" key="2">
    <source>
        <dbReference type="Proteomes" id="UP000281061"/>
    </source>
</evidence>
<proteinExistence type="predicted"/>
<sequence>MTQDITIHFDEATETLLSAYTTAHHISKSDFIKPAVAEKLADWDEGQAADQEWKKDHCKTMSWSETVQDLGL</sequence>
<gene>
    <name evidence="1" type="ORF">D6U17_13960</name>
</gene>
<dbReference type="EMBL" id="RDCL01000090">
    <property type="protein sequence ID" value="RMW52767.1"/>
    <property type="molecule type" value="Genomic_DNA"/>
</dbReference>
<dbReference type="AlphaFoldDB" id="A0AB37RFM0"/>
<comment type="caution">
    <text evidence="1">The sequence shown here is derived from an EMBL/GenBank/DDBJ whole genome shotgun (WGS) entry which is preliminary data.</text>
</comment>
<accession>A0AB37RFM0</accession>
<evidence type="ECO:0008006" key="3">
    <source>
        <dbReference type="Google" id="ProtNLM"/>
    </source>
</evidence>
<protein>
    <recommendedName>
        <fullName evidence="3">Antitoxin</fullName>
    </recommendedName>
</protein>
<reference evidence="1 2" key="1">
    <citation type="submission" date="2018-10" db="EMBL/GenBank/DDBJ databases">
        <title>Genome sequences of five Lactobacillus pentosus strains isolated from brines of traditionally fermented spanish-style green table olives and differences between them.</title>
        <authorList>
            <person name="Jimenez Diaz R."/>
        </authorList>
    </citation>
    <scope>NUCLEOTIDE SEQUENCE [LARGE SCALE GENOMIC DNA]</scope>
    <source>
        <strain evidence="1 2">IG8</strain>
    </source>
</reference>